<name>A0AA38U6Q8_9AGAR</name>
<comment type="caution">
    <text evidence="1">The sequence shown here is derived from an EMBL/GenBank/DDBJ whole genome shotgun (WGS) entry which is preliminary data.</text>
</comment>
<proteinExistence type="predicted"/>
<reference evidence="1" key="1">
    <citation type="submission" date="2022-08" db="EMBL/GenBank/DDBJ databases">
        <authorList>
            <consortium name="DOE Joint Genome Institute"/>
            <person name="Min B."/>
            <person name="Riley R."/>
            <person name="Sierra-Patev S."/>
            <person name="Naranjo-Ortiz M."/>
            <person name="Looney B."/>
            <person name="Konkel Z."/>
            <person name="Slot J.C."/>
            <person name="Sakamoto Y."/>
            <person name="Steenwyk J.L."/>
            <person name="Rokas A."/>
            <person name="Carro J."/>
            <person name="Camarero S."/>
            <person name="Ferreira P."/>
            <person name="Molpeceres G."/>
            <person name="Ruiz-Duenas F.J."/>
            <person name="Serrano A."/>
            <person name="Henrissat B."/>
            <person name="Drula E."/>
            <person name="Hughes K.W."/>
            <person name="Mata J.L."/>
            <person name="Ishikawa N.K."/>
            <person name="Vargas-Isla R."/>
            <person name="Ushijima S."/>
            <person name="Smith C.A."/>
            <person name="Ahrendt S."/>
            <person name="Andreopoulos W."/>
            <person name="He G."/>
            <person name="Labutti K."/>
            <person name="Lipzen A."/>
            <person name="Ng V."/>
            <person name="Sandor L."/>
            <person name="Barry K."/>
            <person name="Martinez A.T."/>
            <person name="Xiao Y."/>
            <person name="Gibbons J.G."/>
            <person name="Terashima K."/>
            <person name="Hibbett D.S."/>
            <person name="Grigoriev I.V."/>
        </authorList>
    </citation>
    <scope>NUCLEOTIDE SEQUENCE</scope>
    <source>
        <strain evidence="1">TFB9207</strain>
    </source>
</reference>
<accession>A0AA38U6Q8</accession>
<sequence length="198" mass="23077">MFDVCEQDMLDRKRLERVDDEEHREKIEQARELIFSQGYSVDSQAVKDLLDSESLLPTRNAFSALFQQHGFDVFKFIPSDKLHEWDVGRCKDIIVHCVRILHCIGSNAVSAFDRRYRWVPTFGRGVIRRFHNNVSEMKKMAGRHHVAIMKCMIPCISGLLLPEEHDIMLMDIIFDCNTWQAHSALRMHTDTTLATWGN</sequence>
<protein>
    <submittedName>
        <fullName evidence="1">Uncharacterized protein</fullName>
    </submittedName>
</protein>
<organism evidence="1 2">
    <name type="scientific">Lentinula raphanica</name>
    <dbReference type="NCBI Taxonomy" id="153919"/>
    <lineage>
        <taxon>Eukaryota</taxon>
        <taxon>Fungi</taxon>
        <taxon>Dikarya</taxon>
        <taxon>Basidiomycota</taxon>
        <taxon>Agaricomycotina</taxon>
        <taxon>Agaricomycetes</taxon>
        <taxon>Agaricomycetidae</taxon>
        <taxon>Agaricales</taxon>
        <taxon>Marasmiineae</taxon>
        <taxon>Omphalotaceae</taxon>
        <taxon>Lentinula</taxon>
    </lineage>
</organism>
<evidence type="ECO:0000313" key="2">
    <source>
        <dbReference type="Proteomes" id="UP001163846"/>
    </source>
</evidence>
<dbReference type="AlphaFoldDB" id="A0AA38U6Q8"/>
<dbReference type="Proteomes" id="UP001163846">
    <property type="component" value="Unassembled WGS sequence"/>
</dbReference>
<evidence type="ECO:0000313" key="1">
    <source>
        <dbReference type="EMBL" id="KAJ3833382.1"/>
    </source>
</evidence>
<keyword evidence="2" id="KW-1185">Reference proteome</keyword>
<dbReference type="EMBL" id="MU806709">
    <property type="protein sequence ID" value="KAJ3833382.1"/>
    <property type="molecule type" value="Genomic_DNA"/>
</dbReference>
<gene>
    <name evidence="1" type="ORF">F5878DRAFT_632875</name>
</gene>